<proteinExistence type="predicted"/>
<dbReference type="OrthoDB" id="670336at2"/>
<dbReference type="PROSITE" id="PS51257">
    <property type="entry name" value="PROKAR_LIPOPROTEIN"/>
    <property type="match status" value="1"/>
</dbReference>
<dbReference type="SUPFAM" id="SSF141066">
    <property type="entry name" value="ICP-like"/>
    <property type="match status" value="1"/>
</dbReference>
<dbReference type="AlphaFoldDB" id="A0A562Q9D7"/>
<feature type="chain" id="PRO_5021710298" evidence="3">
    <location>
        <begin position="18"/>
        <end position="133"/>
    </location>
</feature>
<evidence type="ECO:0000256" key="1">
    <source>
        <dbReference type="ARBA" id="ARBA00022690"/>
    </source>
</evidence>
<dbReference type="RefSeq" id="WP_145142256.1">
    <property type="nucleotide sequence ID" value="NZ_VLKY01000008.1"/>
</dbReference>
<dbReference type="InterPro" id="IPR036331">
    <property type="entry name" value="Chagasin-like_sf"/>
</dbReference>
<dbReference type="Pfam" id="PF09394">
    <property type="entry name" value="Inhibitor_I42"/>
    <property type="match status" value="1"/>
</dbReference>
<keyword evidence="3" id="KW-0732">Signal</keyword>
<evidence type="ECO:0000259" key="4">
    <source>
        <dbReference type="Pfam" id="PF09394"/>
    </source>
</evidence>
<name>A0A562Q9D7_9PSED</name>
<feature type="signal peptide" evidence="3">
    <location>
        <begin position="1"/>
        <end position="17"/>
    </location>
</feature>
<dbReference type="GO" id="GO:0004869">
    <property type="term" value="F:cysteine-type endopeptidase inhibitor activity"/>
    <property type="evidence" value="ECO:0007669"/>
    <property type="project" value="UniProtKB-KW"/>
</dbReference>
<evidence type="ECO:0000256" key="3">
    <source>
        <dbReference type="SAM" id="SignalP"/>
    </source>
</evidence>
<organism evidence="5 6">
    <name type="scientific">Pseudomonas duriflava</name>
    <dbReference type="NCBI Taxonomy" id="459528"/>
    <lineage>
        <taxon>Bacteria</taxon>
        <taxon>Pseudomonadati</taxon>
        <taxon>Pseudomonadota</taxon>
        <taxon>Gammaproteobacteria</taxon>
        <taxon>Pseudomonadales</taxon>
        <taxon>Pseudomonadaceae</taxon>
        <taxon>Pseudomonas</taxon>
    </lineage>
</organism>
<accession>A0A562Q9D7</accession>
<dbReference type="PANTHER" id="PTHR36530">
    <property type="entry name" value="INHIBITOR OF CYSTEINE PEPTIDASE"/>
    <property type="match status" value="1"/>
</dbReference>
<gene>
    <name evidence="5" type="ORF">IQ22_02547</name>
</gene>
<sequence length="133" mass="14425">MLRACTIFVVLLSTVFAGCVTKPQTMVTVTPRTACSPLTLKQGQELLLTLPSDPSSGYRWLIDDSATSILKSLGPEVFSSADKDEDIVGAAGQSSWRFKSIHSGNAALALSYKQPWDSNAQPEKTFTCQIRVQ</sequence>
<dbReference type="EMBL" id="VLKY01000008">
    <property type="protein sequence ID" value="TWI53333.1"/>
    <property type="molecule type" value="Genomic_DNA"/>
</dbReference>
<dbReference type="InterPro" id="IPR052781">
    <property type="entry name" value="Cys_protease_inhibitor_I42"/>
</dbReference>
<keyword evidence="1" id="KW-0646">Protease inhibitor</keyword>
<comment type="caution">
    <text evidence="5">The sequence shown here is derived from an EMBL/GenBank/DDBJ whole genome shotgun (WGS) entry which is preliminary data.</text>
</comment>
<keyword evidence="6" id="KW-1185">Reference proteome</keyword>
<feature type="domain" description="Proteinase inhibitor I42 chagasin" evidence="4">
    <location>
        <begin position="39"/>
        <end position="130"/>
    </location>
</feature>
<dbReference type="PANTHER" id="PTHR36530:SF1">
    <property type="entry name" value="AMOEBIASIN-1"/>
    <property type="match status" value="1"/>
</dbReference>
<protein>
    <submittedName>
        <fullName evidence="5">Inhibitor of cysteine peptidase</fullName>
    </submittedName>
</protein>
<dbReference type="InterPro" id="IPR018990">
    <property type="entry name" value="Prot_inh_I42_chagasin"/>
</dbReference>
<evidence type="ECO:0000313" key="5">
    <source>
        <dbReference type="EMBL" id="TWI53333.1"/>
    </source>
</evidence>
<keyword evidence="2" id="KW-0789">Thiol protease inhibitor</keyword>
<evidence type="ECO:0000313" key="6">
    <source>
        <dbReference type="Proteomes" id="UP000316905"/>
    </source>
</evidence>
<reference evidence="5 6" key="1">
    <citation type="journal article" date="2015" name="Stand. Genomic Sci.">
        <title>Genomic Encyclopedia of Bacterial and Archaeal Type Strains, Phase III: the genomes of soil and plant-associated and newly described type strains.</title>
        <authorList>
            <person name="Whitman W.B."/>
            <person name="Woyke T."/>
            <person name="Klenk H.P."/>
            <person name="Zhou Y."/>
            <person name="Lilburn T.G."/>
            <person name="Beck B.J."/>
            <person name="De Vos P."/>
            <person name="Vandamme P."/>
            <person name="Eisen J.A."/>
            <person name="Garrity G."/>
            <person name="Hugenholtz P."/>
            <person name="Kyrpides N.C."/>
        </authorList>
    </citation>
    <scope>NUCLEOTIDE SEQUENCE [LARGE SCALE GENOMIC DNA]</scope>
    <source>
        <strain evidence="5 6">CGMCC 1.6858</strain>
    </source>
</reference>
<dbReference type="Gene3D" id="2.60.40.2020">
    <property type="match status" value="1"/>
</dbReference>
<evidence type="ECO:0000256" key="2">
    <source>
        <dbReference type="ARBA" id="ARBA00022704"/>
    </source>
</evidence>
<dbReference type="Proteomes" id="UP000316905">
    <property type="component" value="Unassembled WGS sequence"/>
</dbReference>